<dbReference type="GeneID" id="20314912"/>
<dbReference type="CTD" id="20314912"/>
<proteinExistence type="predicted"/>
<dbReference type="RefSeq" id="XP_009162837.1">
    <property type="nucleotide sequence ID" value="XM_009164573.1"/>
</dbReference>
<keyword evidence="3" id="KW-1185">Reference proteome</keyword>
<gene>
    <name evidence="2" type="ORF">T265_00724</name>
</gene>
<accession>A0A075A108</accession>
<dbReference type="AlphaFoldDB" id="A0A075A108"/>
<dbReference type="EMBL" id="KL596625">
    <property type="protein sequence ID" value="KER33413.1"/>
    <property type="molecule type" value="Genomic_DNA"/>
</dbReference>
<name>A0A075A108_OPIVI</name>
<dbReference type="Proteomes" id="UP000054324">
    <property type="component" value="Unassembled WGS sequence"/>
</dbReference>
<protein>
    <submittedName>
        <fullName evidence="2">Uncharacterized protein</fullName>
    </submittedName>
</protein>
<organism evidence="2 3">
    <name type="scientific">Opisthorchis viverrini</name>
    <name type="common">Southeast Asian liver fluke</name>
    <dbReference type="NCBI Taxonomy" id="6198"/>
    <lineage>
        <taxon>Eukaryota</taxon>
        <taxon>Metazoa</taxon>
        <taxon>Spiralia</taxon>
        <taxon>Lophotrochozoa</taxon>
        <taxon>Platyhelminthes</taxon>
        <taxon>Trematoda</taxon>
        <taxon>Digenea</taxon>
        <taxon>Opisthorchiida</taxon>
        <taxon>Opisthorchiata</taxon>
        <taxon>Opisthorchiidae</taxon>
        <taxon>Opisthorchis</taxon>
    </lineage>
</organism>
<feature type="region of interest" description="Disordered" evidence="1">
    <location>
        <begin position="136"/>
        <end position="160"/>
    </location>
</feature>
<reference evidence="2 3" key="1">
    <citation type="submission" date="2013-11" db="EMBL/GenBank/DDBJ databases">
        <title>Opisthorchis viverrini - life in the bile duct.</title>
        <authorList>
            <person name="Young N.D."/>
            <person name="Nagarajan N."/>
            <person name="Lin S.J."/>
            <person name="Korhonen P.K."/>
            <person name="Jex A.R."/>
            <person name="Hall R.S."/>
            <person name="Safavi-Hemami H."/>
            <person name="Kaewkong W."/>
            <person name="Bertrand D."/>
            <person name="Gao S."/>
            <person name="Seet Q."/>
            <person name="Wongkham S."/>
            <person name="Teh B.T."/>
            <person name="Wongkham C."/>
            <person name="Intapan P.M."/>
            <person name="Maleewong W."/>
            <person name="Yang X."/>
            <person name="Hu M."/>
            <person name="Wang Z."/>
            <person name="Hofmann A."/>
            <person name="Sternberg P.W."/>
            <person name="Tan P."/>
            <person name="Wang J."/>
            <person name="Gasser R.B."/>
        </authorList>
    </citation>
    <scope>NUCLEOTIDE SEQUENCE [LARGE SCALE GENOMIC DNA]</scope>
</reference>
<feature type="compositionally biased region" description="Polar residues" evidence="1">
    <location>
        <begin position="142"/>
        <end position="154"/>
    </location>
</feature>
<evidence type="ECO:0000256" key="1">
    <source>
        <dbReference type="SAM" id="MobiDB-lite"/>
    </source>
</evidence>
<evidence type="ECO:0000313" key="3">
    <source>
        <dbReference type="Proteomes" id="UP000054324"/>
    </source>
</evidence>
<evidence type="ECO:0000313" key="2">
    <source>
        <dbReference type="EMBL" id="KER33413.1"/>
    </source>
</evidence>
<dbReference type="KEGG" id="ovi:T265_00724"/>
<sequence>MIETRISCRSKTRGSHLELVSDREKNTLECTNLLDAFGLPMKDILCTVLHYKCSSSHYFMQASPEEGIPLFDYGFGEQLSNFSRSENISGSMQLNVLYQAASCLSRYDIRDIAIHIYLCDLAPEVDLGQKYRPSASTRKHCNMSQKASRQSENATMVHIH</sequence>